<dbReference type="Proteomes" id="UP000000742">
    <property type="component" value="Chromosome"/>
</dbReference>
<proteinExistence type="predicted"/>
<dbReference type="KEGG" id="afl:Aflv_2304"/>
<name>B7GF29_ANOFW</name>
<dbReference type="STRING" id="491915.Aflv_2304"/>
<evidence type="ECO:0000313" key="1">
    <source>
        <dbReference type="EMBL" id="ACJ34661.1"/>
    </source>
</evidence>
<dbReference type="EMBL" id="CP000922">
    <property type="protein sequence ID" value="ACJ34661.1"/>
    <property type="molecule type" value="Genomic_DNA"/>
</dbReference>
<protein>
    <submittedName>
        <fullName evidence="1">Uncharacterized conserved protein</fullName>
    </submittedName>
</protein>
<sequence>MDADVMKMVDGYADTRKRHLCVHLFHCPHCDDDIVQFIQE</sequence>
<organism evidence="1 2">
    <name type="scientific">Anoxybacillus flavithermus (strain DSM 21510 / WK1)</name>
    <dbReference type="NCBI Taxonomy" id="491915"/>
    <lineage>
        <taxon>Bacteria</taxon>
        <taxon>Bacillati</taxon>
        <taxon>Bacillota</taxon>
        <taxon>Bacilli</taxon>
        <taxon>Bacillales</taxon>
        <taxon>Anoxybacillaceae</taxon>
        <taxon>Anoxybacillus</taxon>
    </lineage>
</organism>
<dbReference type="HOGENOM" id="CLU_3284057_0_0_9"/>
<gene>
    <name evidence="1" type="ordered locus">Aflv_2304</name>
</gene>
<accession>B7GF29</accession>
<reference evidence="1 2" key="1">
    <citation type="journal article" date="2008" name="Genome Biol.">
        <title>Encapsulated in silica: genome, proteome and physiology of the thermophilic bacterium Anoxybacillus flavithermus WK1.</title>
        <authorList>
            <person name="Saw J.H."/>
            <person name="Mountain B.W."/>
            <person name="Feng L."/>
            <person name="Omelchenko M.V."/>
            <person name="Hou S."/>
            <person name="Saito J.A."/>
            <person name="Stott M.B."/>
            <person name="Li D."/>
            <person name="Zhao G."/>
            <person name="Wu J."/>
            <person name="Galperin M.Y."/>
            <person name="Koonin E.V."/>
            <person name="Makarova K.S."/>
            <person name="Wolf Y.I."/>
            <person name="Rigden D.J."/>
            <person name="Dunfield P.F."/>
            <person name="Wang L."/>
            <person name="Alam M."/>
        </authorList>
    </citation>
    <scope>NUCLEOTIDE SEQUENCE [LARGE SCALE GENOMIC DNA]</scope>
    <source>
        <strain evidence="2">DSM 21510 / WK1</strain>
    </source>
</reference>
<evidence type="ECO:0000313" key="2">
    <source>
        <dbReference type="Proteomes" id="UP000000742"/>
    </source>
</evidence>
<dbReference type="AlphaFoldDB" id="B7GF29"/>